<dbReference type="Pfam" id="PF07690">
    <property type="entry name" value="MFS_1"/>
    <property type="match status" value="1"/>
</dbReference>
<sequence>MKPNVLSLLTLGLLMALAPFSIDTYLAAFPVMAQQLHTTVSAVAYSLTSFFLGLAVGQLLCGPLLDRFGRKKPLMAGLFLYSLAAVACAYVTEVHWLIGLRFVLAVGGCVGMVASRAMVRDLYQPQEIAGILSTLLLILGISPILAPTVGRLILELAGWRAIFLSMALLSISLIVLVVRTLPESKPADASISLRPRQILNEYIQVLSSSAFSVHALVAGLASAGLFSFIAGSPQLLMDTYHFSQADFSYAFGFSAGGLVLGSQINRFAHQWKTTPELLRIAGRLQAGLALLLGLLGILDLLTATLLLLLVFSYLLFHGFINPNATTLALLPFRQNAGSASALAGCVQMILGASFSALVSYFSNGSLLPMIIPMVLASWSGFGLQQLVVQNHASKALEGLPT</sequence>
<dbReference type="Gene3D" id="1.20.1720.10">
    <property type="entry name" value="Multidrug resistance protein D"/>
    <property type="match status" value="1"/>
</dbReference>
<dbReference type="RefSeq" id="WP_104714155.1">
    <property type="nucleotide sequence ID" value="NZ_PTRA01000002.1"/>
</dbReference>
<dbReference type="InterPro" id="IPR011701">
    <property type="entry name" value="MFS"/>
</dbReference>
<keyword evidence="7 8" id="KW-0472">Membrane</keyword>
<dbReference type="OrthoDB" id="9800416at2"/>
<dbReference type="CDD" id="cd17320">
    <property type="entry name" value="MFS_MdfA_MDR_like"/>
    <property type="match status" value="1"/>
</dbReference>
<comment type="similarity">
    <text evidence="2">Belongs to the major facilitator superfamily. Bcr/CmlA family.</text>
</comment>
<reference evidence="11" key="1">
    <citation type="submission" date="2018-02" db="EMBL/GenBank/DDBJ databases">
        <title>Genome sequencing of Solimonas sp. HR-BB.</title>
        <authorList>
            <person name="Lee Y."/>
            <person name="Jeon C.O."/>
        </authorList>
    </citation>
    <scope>NUCLEOTIDE SEQUENCE [LARGE SCALE GENOMIC DNA]</scope>
    <source>
        <strain evidence="11">HR-U</strain>
    </source>
</reference>
<evidence type="ECO:0000313" key="10">
    <source>
        <dbReference type="EMBL" id="PQA56718.1"/>
    </source>
</evidence>
<feature type="domain" description="Major facilitator superfamily (MFS) profile" evidence="9">
    <location>
        <begin position="5"/>
        <end position="401"/>
    </location>
</feature>
<feature type="transmembrane region" description="Helical" evidence="8">
    <location>
        <begin position="336"/>
        <end position="361"/>
    </location>
</feature>
<protein>
    <submittedName>
        <fullName evidence="10">Bcr/CflA family drug resistance efflux transporter</fullName>
    </submittedName>
</protein>
<evidence type="ECO:0000256" key="2">
    <source>
        <dbReference type="ARBA" id="ARBA00006236"/>
    </source>
</evidence>
<feature type="transmembrane region" description="Helical" evidence="8">
    <location>
        <begin position="43"/>
        <end position="62"/>
    </location>
</feature>
<evidence type="ECO:0000256" key="5">
    <source>
        <dbReference type="ARBA" id="ARBA00022692"/>
    </source>
</evidence>
<dbReference type="GO" id="GO:1990961">
    <property type="term" value="P:xenobiotic detoxification by transmembrane export across the plasma membrane"/>
    <property type="evidence" value="ECO:0007669"/>
    <property type="project" value="InterPro"/>
</dbReference>
<feature type="transmembrane region" description="Helical" evidence="8">
    <location>
        <begin position="98"/>
        <end position="119"/>
    </location>
</feature>
<keyword evidence="11" id="KW-1185">Reference proteome</keyword>
<proteinExistence type="inferred from homology"/>
<feature type="transmembrane region" description="Helical" evidence="8">
    <location>
        <begin position="159"/>
        <end position="181"/>
    </location>
</feature>
<keyword evidence="5 8" id="KW-0812">Transmembrane</keyword>
<name>A0A2S7IJA7_9BACT</name>
<dbReference type="PANTHER" id="PTHR23502">
    <property type="entry name" value="MAJOR FACILITATOR SUPERFAMILY"/>
    <property type="match status" value="1"/>
</dbReference>
<keyword evidence="6 8" id="KW-1133">Transmembrane helix</keyword>
<evidence type="ECO:0000256" key="8">
    <source>
        <dbReference type="SAM" id="Phobius"/>
    </source>
</evidence>
<dbReference type="PANTHER" id="PTHR23502:SF132">
    <property type="entry name" value="POLYAMINE TRANSPORTER 2-RELATED"/>
    <property type="match status" value="1"/>
</dbReference>
<dbReference type="GO" id="GO:0005886">
    <property type="term" value="C:plasma membrane"/>
    <property type="evidence" value="ECO:0007669"/>
    <property type="project" value="UniProtKB-SubCell"/>
</dbReference>
<dbReference type="NCBIfam" id="TIGR00710">
    <property type="entry name" value="efflux_Bcr_CflA"/>
    <property type="match status" value="1"/>
</dbReference>
<accession>A0A2S7IJA7</accession>
<dbReference type="InterPro" id="IPR004812">
    <property type="entry name" value="Efflux_drug-R_Bcr/CmlA"/>
</dbReference>
<keyword evidence="3" id="KW-0813">Transport</keyword>
<dbReference type="AlphaFoldDB" id="A0A2S7IJA7"/>
<dbReference type="SUPFAM" id="SSF103473">
    <property type="entry name" value="MFS general substrate transporter"/>
    <property type="match status" value="1"/>
</dbReference>
<keyword evidence="4" id="KW-1003">Cell membrane</keyword>
<dbReference type="EMBL" id="PTRA01000002">
    <property type="protein sequence ID" value="PQA56718.1"/>
    <property type="molecule type" value="Genomic_DNA"/>
</dbReference>
<evidence type="ECO:0000256" key="7">
    <source>
        <dbReference type="ARBA" id="ARBA00023136"/>
    </source>
</evidence>
<dbReference type="InterPro" id="IPR020846">
    <property type="entry name" value="MFS_dom"/>
</dbReference>
<dbReference type="InterPro" id="IPR036259">
    <property type="entry name" value="MFS_trans_sf"/>
</dbReference>
<dbReference type="PROSITE" id="PS50850">
    <property type="entry name" value="MFS"/>
    <property type="match status" value="1"/>
</dbReference>
<comment type="caution">
    <text evidence="10">The sequence shown here is derived from an EMBL/GenBank/DDBJ whole genome shotgun (WGS) entry which is preliminary data.</text>
</comment>
<evidence type="ECO:0000256" key="6">
    <source>
        <dbReference type="ARBA" id="ARBA00022989"/>
    </source>
</evidence>
<feature type="transmembrane region" description="Helical" evidence="8">
    <location>
        <begin position="249"/>
        <end position="268"/>
    </location>
</feature>
<feature type="transmembrane region" description="Helical" evidence="8">
    <location>
        <begin position="131"/>
        <end position="153"/>
    </location>
</feature>
<feature type="transmembrane region" description="Helical" evidence="8">
    <location>
        <begin position="74"/>
        <end position="92"/>
    </location>
</feature>
<dbReference type="GO" id="GO:0042910">
    <property type="term" value="F:xenobiotic transmembrane transporter activity"/>
    <property type="evidence" value="ECO:0007669"/>
    <property type="project" value="InterPro"/>
</dbReference>
<evidence type="ECO:0000256" key="4">
    <source>
        <dbReference type="ARBA" id="ARBA00022475"/>
    </source>
</evidence>
<dbReference type="Proteomes" id="UP000239590">
    <property type="component" value="Unassembled WGS sequence"/>
</dbReference>
<feature type="transmembrane region" description="Helical" evidence="8">
    <location>
        <begin position="288"/>
        <end position="316"/>
    </location>
</feature>
<evidence type="ECO:0000313" key="11">
    <source>
        <dbReference type="Proteomes" id="UP000239590"/>
    </source>
</evidence>
<organism evidence="10 11">
    <name type="scientific">Siphonobacter curvatus</name>
    <dbReference type="NCBI Taxonomy" id="2094562"/>
    <lineage>
        <taxon>Bacteria</taxon>
        <taxon>Pseudomonadati</taxon>
        <taxon>Bacteroidota</taxon>
        <taxon>Cytophagia</taxon>
        <taxon>Cytophagales</taxon>
        <taxon>Cytophagaceae</taxon>
        <taxon>Siphonobacter</taxon>
    </lineage>
</organism>
<gene>
    <name evidence="10" type="ORF">C5O19_15335</name>
</gene>
<comment type="subcellular location">
    <subcellularLocation>
        <location evidence="1">Cell membrane</location>
        <topology evidence="1">Multi-pass membrane protein</topology>
    </subcellularLocation>
</comment>
<evidence type="ECO:0000256" key="1">
    <source>
        <dbReference type="ARBA" id="ARBA00004651"/>
    </source>
</evidence>
<evidence type="ECO:0000259" key="9">
    <source>
        <dbReference type="PROSITE" id="PS50850"/>
    </source>
</evidence>
<evidence type="ECO:0000256" key="3">
    <source>
        <dbReference type="ARBA" id="ARBA00022448"/>
    </source>
</evidence>
<feature type="transmembrane region" description="Helical" evidence="8">
    <location>
        <begin position="202"/>
        <end position="229"/>
    </location>
</feature>